<dbReference type="EMBL" id="JMSN01000092">
    <property type="protein sequence ID" value="KDN40361.1"/>
    <property type="molecule type" value="Genomic_DNA"/>
</dbReference>
<dbReference type="PANTHER" id="PTHR43096:SF52">
    <property type="entry name" value="DNAJ HOMOLOG 1, MITOCHONDRIAL-RELATED"/>
    <property type="match status" value="1"/>
</dbReference>
<name>A0A066VFZ9_TILAU</name>
<dbReference type="RefSeq" id="XP_013241372.1">
    <property type="nucleotide sequence ID" value="XM_013385918.1"/>
</dbReference>
<reference evidence="3 4" key="1">
    <citation type="submission" date="2014-05" db="EMBL/GenBank/DDBJ databases">
        <title>Draft genome sequence of a rare smut relative, Tilletiaria anomala UBC 951.</title>
        <authorList>
            <consortium name="DOE Joint Genome Institute"/>
            <person name="Toome M."/>
            <person name="Kuo A."/>
            <person name="Henrissat B."/>
            <person name="Lipzen A."/>
            <person name="Tritt A."/>
            <person name="Yoshinaga Y."/>
            <person name="Zane M."/>
            <person name="Barry K."/>
            <person name="Grigoriev I.V."/>
            <person name="Spatafora J.W."/>
            <person name="Aimea M.C."/>
        </authorList>
    </citation>
    <scope>NUCLEOTIDE SEQUENCE [LARGE SCALE GENOMIC DNA]</scope>
    <source>
        <strain evidence="3 4">UBC 951</strain>
    </source>
</reference>
<dbReference type="SMART" id="SM00271">
    <property type="entry name" value="DnaJ"/>
    <property type="match status" value="1"/>
</dbReference>
<dbReference type="HOGENOM" id="CLU_106381_0_0_1"/>
<dbReference type="InParanoid" id="A0A066VFZ9"/>
<evidence type="ECO:0000256" key="1">
    <source>
        <dbReference type="ARBA" id="ARBA00023186"/>
    </source>
</evidence>
<dbReference type="GeneID" id="25266982"/>
<dbReference type="STRING" id="1037660.A0A066VFZ9"/>
<dbReference type="PRINTS" id="PR00625">
    <property type="entry name" value="JDOMAIN"/>
</dbReference>
<dbReference type="PANTHER" id="PTHR43096">
    <property type="entry name" value="DNAJ HOMOLOG 1, MITOCHONDRIAL-RELATED"/>
    <property type="match status" value="1"/>
</dbReference>
<dbReference type="GO" id="GO:0051082">
    <property type="term" value="F:unfolded protein binding"/>
    <property type="evidence" value="ECO:0007669"/>
    <property type="project" value="TreeGrafter"/>
</dbReference>
<dbReference type="InterPro" id="IPR001623">
    <property type="entry name" value="DnaJ_domain"/>
</dbReference>
<protein>
    <submittedName>
        <fullName evidence="3">DnaJ-domain-containing protein</fullName>
    </submittedName>
</protein>
<evidence type="ECO:0000313" key="3">
    <source>
        <dbReference type="EMBL" id="KDN40361.1"/>
    </source>
</evidence>
<gene>
    <name evidence="3" type="ORF">K437DRAFT_289181</name>
</gene>
<sequence>MSGFSLTAGQSLFGQLIAWSLLPPILSNILLRILISTGIVLPAKSPQQQQTYANRARAAVILLYLGHNILQTVQNAPINHYGLLGLPSGTEATEEEIKRRYRLLARVYHPDKAEFSGDANAANMFMQIRSAVELLSDPDKRAAYDRFGPEVLTWSEAVTLREYMRTGLQQSLVWYAVNQGMYWAVQYLNGSRQNKFTSGYGIIRR</sequence>
<evidence type="ECO:0000259" key="2">
    <source>
        <dbReference type="PROSITE" id="PS50076"/>
    </source>
</evidence>
<dbReference type="Pfam" id="PF00226">
    <property type="entry name" value="DnaJ"/>
    <property type="match status" value="1"/>
</dbReference>
<evidence type="ECO:0000313" key="4">
    <source>
        <dbReference type="Proteomes" id="UP000027361"/>
    </source>
</evidence>
<dbReference type="GO" id="GO:0042026">
    <property type="term" value="P:protein refolding"/>
    <property type="evidence" value="ECO:0007669"/>
    <property type="project" value="TreeGrafter"/>
</dbReference>
<dbReference type="OrthoDB" id="10250354at2759"/>
<dbReference type="CDD" id="cd06257">
    <property type="entry name" value="DnaJ"/>
    <property type="match status" value="1"/>
</dbReference>
<dbReference type="GO" id="GO:0005737">
    <property type="term" value="C:cytoplasm"/>
    <property type="evidence" value="ECO:0007669"/>
    <property type="project" value="TreeGrafter"/>
</dbReference>
<dbReference type="InterPro" id="IPR036869">
    <property type="entry name" value="J_dom_sf"/>
</dbReference>
<dbReference type="SUPFAM" id="SSF46565">
    <property type="entry name" value="Chaperone J-domain"/>
    <property type="match status" value="1"/>
</dbReference>
<dbReference type="Gene3D" id="1.10.287.110">
    <property type="entry name" value="DnaJ domain"/>
    <property type="match status" value="1"/>
</dbReference>
<accession>A0A066VFZ9</accession>
<dbReference type="AlphaFoldDB" id="A0A066VFZ9"/>
<dbReference type="PROSITE" id="PS50076">
    <property type="entry name" value="DNAJ_2"/>
    <property type="match status" value="1"/>
</dbReference>
<comment type="caution">
    <text evidence="3">The sequence shown here is derived from an EMBL/GenBank/DDBJ whole genome shotgun (WGS) entry which is preliminary data.</text>
</comment>
<keyword evidence="1" id="KW-0143">Chaperone</keyword>
<dbReference type="Proteomes" id="UP000027361">
    <property type="component" value="Unassembled WGS sequence"/>
</dbReference>
<organism evidence="3 4">
    <name type="scientific">Tilletiaria anomala (strain ATCC 24038 / CBS 436.72 / UBC 951)</name>
    <dbReference type="NCBI Taxonomy" id="1037660"/>
    <lineage>
        <taxon>Eukaryota</taxon>
        <taxon>Fungi</taxon>
        <taxon>Dikarya</taxon>
        <taxon>Basidiomycota</taxon>
        <taxon>Ustilaginomycotina</taxon>
        <taxon>Exobasidiomycetes</taxon>
        <taxon>Georgefischeriales</taxon>
        <taxon>Tilletiariaceae</taxon>
        <taxon>Tilletiaria</taxon>
    </lineage>
</organism>
<proteinExistence type="predicted"/>
<keyword evidence="4" id="KW-1185">Reference proteome</keyword>
<feature type="domain" description="J" evidence="2">
    <location>
        <begin position="79"/>
        <end position="148"/>
    </location>
</feature>